<dbReference type="Gene3D" id="3.30.160.60">
    <property type="entry name" value="Classic Zinc Finger"/>
    <property type="match status" value="1"/>
</dbReference>
<keyword evidence="3" id="KW-1185">Reference proteome</keyword>
<proteinExistence type="predicted"/>
<sequence>MEPRVELSKEIILLLNRLPTLKYNRNENKVQCCLSGHEMPCKLDIINSYVNGKKFQKLQERDDQLFEKYKPHLEPSTKKHHEHQLFCKLTFRHVNKTVTHVDRHVNGKKYTRALARWEECQRNGTEFKPPRGRRKVQDRDLGKGKNSVKDADDEGDMSETDSLSDLHPAGQPTDDEEDEDEEDEDEEDEDEEDKDEEDDENKAVDSSLEDSDFEFEDLGNTEENSLKMKADNSQTDGKNTNTNLQENDSVTNSGPKRVKKGDNKKNKWHKRQKKA</sequence>
<accession>A0A9D4FJN6</accession>
<evidence type="ECO:0000256" key="1">
    <source>
        <dbReference type="SAM" id="MobiDB-lite"/>
    </source>
</evidence>
<feature type="compositionally biased region" description="Acidic residues" evidence="1">
    <location>
        <begin position="173"/>
        <end position="200"/>
    </location>
</feature>
<feature type="compositionally biased region" description="Basic residues" evidence="1">
    <location>
        <begin position="266"/>
        <end position="275"/>
    </location>
</feature>
<dbReference type="PANTHER" id="PTHR34348:SF1">
    <property type="entry name" value="SURFEIT LOCUS PROTEIN 2"/>
    <property type="match status" value="1"/>
</dbReference>
<protein>
    <recommendedName>
        <fullName evidence="4">Surfeit locus protein 2</fullName>
    </recommendedName>
</protein>
<dbReference type="PANTHER" id="PTHR34348">
    <property type="entry name" value="SURFEIT LOCUS PROTEIN 2"/>
    <property type="match status" value="1"/>
</dbReference>
<feature type="compositionally biased region" description="Polar residues" evidence="1">
    <location>
        <begin position="231"/>
        <end position="254"/>
    </location>
</feature>
<evidence type="ECO:0000313" key="2">
    <source>
        <dbReference type="EMBL" id="KAH3797057.1"/>
    </source>
</evidence>
<evidence type="ECO:0008006" key="4">
    <source>
        <dbReference type="Google" id="ProtNLM"/>
    </source>
</evidence>
<dbReference type="Pfam" id="PF05477">
    <property type="entry name" value="SURF2"/>
    <property type="match status" value="1"/>
</dbReference>
<feature type="compositionally biased region" description="Acidic residues" evidence="1">
    <location>
        <begin position="207"/>
        <end position="220"/>
    </location>
</feature>
<organism evidence="2 3">
    <name type="scientific">Dreissena polymorpha</name>
    <name type="common">Zebra mussel</name>
    <name type="synonym">Mytilus polymorpha</name>
    <dbReference type="NCBI Taxonomy" id="45954"/>
    <lineage>
        <taxon>Eukaryota</taxon>
        <taxon>Metazoa</taxon>
        <taxon>Spiralia</taxon>
        <taxon>Lophotrochozoa</taxon>
        <taxon>Mollusca</taxon>
        <taxon>Bivalvia</taxon>
        <taxon>Autobranchia</taxon>
        <taxon>Heteroconchia</taxon>
        <taxon>Euheterodonta</taxon>
        <taxon>Imparidentia</taxon>
        <taxon>Neoheterodontei</taxon>
        <taxon>Myida</taxon>
        <taxon>Dreissenoidea</taxon>
        <taxon>Dreissenidae</taxon>
        <taxon>Dreissena</taxon>
    </lineage>
</organism>
<feature type="compositionally biased region" description="Basic and acidic residues" evidence="1">
    <location>
        <begin position="135"/>
        <end position="150"/>
    </location>
</feature>
<dbReference type="OrthoDB" id="127285at2759"/>
<reference evidence="2" key="1">
    <citation type="journal article" date="2019" name="bioRxiv">
        <title>The Genome of the Zebra Mussel, Dreissena polymorpha: A Resource for Invasive Species Research.</title>
        <authorList>
            <person name="McCartney M.A."/>
            <person name="Auch B."/>
            <person name="Kono T."/>
            <person name="Mallez S."/>
            <person name="Zhang Y."/>
            <person name="Obille A."/>
            <person name="Becker A."/>
            <person name="Abrahante J.E."/>
            <person name="Garbe J."/>
            <person name="Badalamenti J.P."/>
            <person name="Herman A."/>
            <person name="Mangelson H."/>
            <person name="Liachko I."/>
            <person name="Sullivan S."/>
            <person name="Sone E.D."/>
            <person name="Koren S."/>
            <person name="Silverstein K.A.T."/>
            <person name="Beckman K.B."/>
            <person name="Gohl D.M."/>
        </authorList>
    </citation>
    <scope>NUCLEOTIDE SEQUENCE</scope>
    <source>
        <strain evidence="2">Duluth1</strain>
        <tissue evidence="2">Whole animal</tissue>
    </source>
</reference>
<gene>
    <name evidence="2" type="ORF">DPMN_150632</name>
</gene>
<reference evidence="2" key="2">
    <citation type="submission" date="2020-11" db="EMBL/GenBank/DDBJ databases">
        <authorList>
            <person name="McCartney M.A."/>
            <person name="Auch B."/>
            <person name="Kono T."/>
            <person name="Mallez S."/>
            <person name="Becker A."/>
            <person name="Gohl D.M."/>
            <person name="Silverstein K.A.T."/>
            <person name="Koren S."/>
            <person name="Bechman K.B."/>
            <person name="Herman A."/>
            <person name="Abrahante J.E."/>
            <person name="Garbe J."/>
        </authorList>
    </citation>
    <scope>NUCLEOTIDE SEQUENCE</scope>
    <source>
        <strain evidence="2">Duluth1</strain>
        <tissue evidence="2">Whole animal</tissue>
    </source>
</reference>
<name>A0A9D4FJN6_DREPO</name>
<comment type="caution">
    <text evidence="2">The sequence shown here is derived from an EMBL/GenBank/DDBJ whole genome shotgun (WGS) entry which is preliminary data.</text>
</comment>
<dbReference type="AlphaFoldDB" id="A0A9D4FJN6"/>
<feature type="region of interest" description="Disordered" evidence="1">
    <location>
        <begin position="124"/>
        <end position="275"/>
    </location>
</feature>
<dbReference type="Proteomes" id="UP000828390">
    <property type="component" value="Unassembled WGS sequence"/>
</dbReference>
<dbReference type="EMBL" id="JAIWYP010000007">
    <property type="protein sequence ID" value="KAH3797057.1"/>
    <property type="molecule type" value="Genomic_DNA"/>
</dbReference>
<evidence type="ECO:0000313" key="3">
    <source>
        <dbReference type="Proteomes" id="UP000828390"/>
    </source>
</evidence>
<dbReference type="InterPro" id="IPR008833">
    <property type="entry name" value="Surf2"/>
</dbReference>